<reference evidence="1" key="1">
    <citation type="submission" date="2021-01" db="EMBL/GenBank/DDBJ databases">
        <authorList>
            <person name="Corre E."/>
            <person name="Pelletier E."/>
            <person name="Niang G."/>
            <person name="Scheremetjew M."/>
            <person name="Finn R."/>
            <person name="Kale V."/>
            <person name="Holt S."/>
            <person name="Cochrane G."/>
            <person name="Meng A."/>
            <person name="Brown T."/>
            <person name="Cohen L."/>
        </authorList>
    </citation>
    <scope>NUCLEOTIDE SEQUENCE</scope>
    <source>
        <strain evidence="1">CCMP826</strain>
    </source>
</reference>
<protein>
    <submittedName>
        <fullName evidence="1">Uncharacterized protein</fullName>
    </submittedName>
</protein>
<dbReference type="EMBL" id="HBGV01013427">
    <property type="protein sequence ID" value="CAD9503049.1"/>
    <property type="molecule type" value="Transcribed_RNA"/>
</dbReference>
<dbReference type="AlphaFoldDB" id="A0A7S2HYP7"/>
<name>A0A7S2HYP7_9STRA</name>
<gene>
    <name evidence="1" type="ORF">HTAM1171_LOCUS8188</name>
</gene>
<proteinExistence type="predicted"/>
<accession>A0A7S2HYP7</accession>
<organism evidence="1">
    <name type="scientific">Helicotheca tamesis</name>
    <dbReference type="NCBI Taxonomy" id="374047"/>
    <lineage>
        <taxon>Eukaryota</taxon>
        <taxon>Sar</taxon>
        <taxon>Stramenopiles</taxon>
        <taxon>Ochrophyta</taxon>
        <taxon>Bacillariophyta</taxon>
        <taxon>Mediophyceae</taxon>
        <taxon>Lithodesmiophycidae</taxon>
        <taxon>Lithodesmiales</taxon>
        <taxon>Lithodesmiaceae</taxon>
        <taxon>Helicotheca</taxon>
    </lineage>
</organism>
<evidence type="ECO:0000313" key="1">
    <source>
        <dbReference type="EMBL" id="CAD9503049.1"/>
    </source>
</evidence>
<sequence length="141" mass="15363">MSNDWKMKPFGCCGHGAVFCLYVTCCHCIALKEVSDNIGEEKGLLYLLGDLLGFGCCMLALAADDVAKKAEIKGSLGTFMLYACCDCCLCFSCSVVNESREYRDNPENQQQTTTITTVVTEKIDRDEEPDGTKAVTKISSA</sequence>